<evidence type="ECO:0000256" key="2">
    <source>
        <dbReference type="SAM" id="Coils"/>
    </source>
</evidence>
<evidence type="ECO:0000313" key="10">
    <source>
        <dbReference type="Proteomes" id="UP000285883"/>
    </source>
</evidence>
<name>A0A3R7J956_9STRA</name>
<dbReference type="Proteomes" id="UP000285883">
    <property type="component" value="Unassembled WGS sequence"/>
</dbReference>
<dbReference type="EMBL" id="MAYM02001240">
    <property type="protein sequence ID" value="RLN21455.1"/>
    <property type="molecule type" value="Genomic_DNA"/>
</dbReference>
<evidence type="ECO:0000313" key="7">
    <source>
        <dbReference type="EMBL" id="RLN21455.1"/>
    </source>
</evidence>
<accession>A0A3R7J956</accession>
<feature type="region of interest" description="Disordered" evidence="3">
    <location>
        <begin position="1"/>
        <end position="41"/>
    </location>
</feature>
<proteinExistence type="predicted"/>
<dbReference type="Proteomes" id="UP000785171">
    <property type="component" value="Unassembled WGS sequence"/>
</dbReference>
<evidence type="ECO:0000313" key="8">
    <source>
        <dbReference type="EMBL" id="RLN81882.1"/>
    </source>
</evidence>
<gene>
    <name evidence="7" type="ORF">BBI17_003390</name>
    <name evidence="8" type="ORF">BBO99_00003332</name>
    <name evidence="5" type="ORF">JM16_002959</name>
    <name evidence="6" type="ORF">JM18_002646</name>
</gene>
<reference evidence="5" key="3">
    <citation type="submission" date="2020-06" db="EMBL/GenBank/DDBJ databases">
        <authorList>
            <person name="Studholme D.J."/>
        </authorList>
    </citation>
    <scope>NUCLEOTIDE SEQUENCE</scope>
    <source>
        <strain evidence="5">NZFS 2646</strain>
        <strain evidence="6">NZFS 3630</strain>
    </source>
</reference>
<evidence type="ECO:0000256" key="3">
    <source>
        <dbReference type="SAM" id="MobiDB-lite"/>
    </source>
</evidence>
<sequence>MSRRGASTAGDTGGDQSPRERSNSTSSAGTSTGAATTASPQFATLHSRVGKRYQAAIPEILTSAADAGELLYKQQALQSPRPRFSPNRAQELGPELEKYLKLARSLRDGATFDTQEQVETLALQHLHRFDYNPTDAACSLYARHSIELPTSAGEHQTKSTSAEETKKWILAFYRCMRRTNVDAQGLEQMRVLHEKAQGSAETMPPTETGVLARLVRRITKWREQCGTAQREKVERARLLQLLHQAEDMEVILPEKEAIAYRIRAFDSALTQLKEALERSSKRHQNKKVGLSELDALFEAVMAPRLVFPEEGSFRATVDEAKDLKHTIEKMLTEEKVSLPVMRDVLAKIELVPVNFEQEVDQFQKKMLNAQTWLAKARKCMPNRRATRRAGGADPKKMDLKAIRALVEDAPCENSTEMFEMQDLLDCADEWAAKVKEAIEGGADVQLERLKDLLDEAKDIPVVMDEQKYLEAEIAAREWCTTAALKLASRKSIEEMEELLSKAKEIRERIHPKKQSRWKPQVERDINASMDQARKWVNELRDHLGFTAFDKMNHRLGDCRRYEQNDLHRH</sequence>
<reference evidence="9 10" key="2">
    <citation type="submission" date="2018-07" db="EMBL/GenBank/DDBJ databases">
        <title>Genome sequencing of oomycete isolates from Chile give support for New Zealand origin for Phytophthora kernoviae and make available the first Nothophytophthora sp. genome.</title>
        <authorList>
            <person name="Studholme D.J."/>
            <person name="Sanfuentes E."/>
            <person name="Panda P."/>
            <person name="Hill R."/>
            <person name="Sambles C."/>
            <person name="Grant M."/>
            <person name="Williams N.M."/>
            <person name="Mcdougal R.L."/>
        </authorList>
    </citation>
    <scope>NUCLEOTIDE SEQUENCE [LARGE SCALE GENOMIC DNA]</scope>
    <source>
        <strain evidence="7">Chile2</strain>
        <strain evidence="8">Chile4</strain>
    </source>
</reference>
<evidence type="ECO:0000256" key="1">
    <source>
        <dbReference type="ARBA" id="ARBA00023242"/>
    </source>
</evidence>
<protein>
    <recommendedName>
        <fullName evidence="4">ELM2 domain-containing protein</fullName>
    </recommendedName>
</protein>
<dbReference type="Pfam" id="PF08429">
    <property type="entry name" value="PLU-1"/>
    <property type="match status" value="1"/>
</dbReference>
<reference evidence="5" key="1">
    <citation type="journal article" date="2015" name="Genom Data">
        <title>Genome sequences of six Phytophthora species associated with forests in New Zealand.</title>
        <authorList>
            <person name="Studholme D.J."/>
            <person name="McDougal R.L."/>
            <person name="Sambles C."/>
            <person name="Hansen E."/>
            <person name="Hardy G."/>
            <person name="Grant M."/>
            <person name="Ganley R.J."/>
            <person name="Williams N.M."/>
        </authorList>
    </citation>
    <scope>NUCLEOTIDE SEQUENCE</scope>
    <source>
        <strain evidence="5">NZFS 2646</strain>
        <strain evidence="6">NZFS 3630</strain>
    </source>
</reference>
<dbReference type="Proteomes" id="UP000792063">
    <property type="component" value="Unassembled WGS sequence"/>
</dbReference>
<dbReference type="EMBL" id="JPWV03000044">
    <property type="protein sequence ID" value="KAG2528216.1"/>
    <property type="molecule type" value="Genomic_DNA"/>
</dbReference>
<feature type="coiled-coil region" evidence="2">
    <location>
        <begin position="211"/>
        <end position="248"/>
    </location>
</feature>
<dbReference type="InterPro" id="IPR000949">
    <property type="entry name" value="ELM2_dom"/>
</dbReference>
<organism evidence="8 9">
    <name type="scientific">Phytophthora kernoviae</name>
    <dbReference type="NCBI Taxonomy" id="325452"/>
    <lineage>
        <taxon>Eukaryota</taxon>
        <taxon>Sar</taxon>
        <taxon>Stramenopiles</taxon>
        <taxon>Oomycota</taxon>
        <taxon>Peronosporomycetes</taxon>
        <taxon>Peronosporales</taxon>
        <taxon>Peronosporaceae</taxon>
        <taxon>Phytophthora</taxon>
    </lineage>
</organism>
<dbReference type="Proteomes" id="UP000285624">
    <property type="component" value="Unassembled WGS sequence"/>
</dbReference>
<dbReference type="InterPro" id="IPR013637">
    <property type="entry name" value="Lys_sp_deMease-like_dom"/>
</dbReference>
<dbReference type="SMART" id="SM01189">
    <property type="entry name" value="ELM2"/>
    <property type="match status" value="1"/>
</dbReference>
<dbReference type="AlphaFoldDB" id="A0A3R7J956"/>
<dbReference type="EMBL" id="JPWU03000040">
    <property type="protein sequence ID" value="KAG2529860.1"/>
    <property type="molecule type" value="Genomic_DNA"/>
</dbReference>
<keyword evidence="2" id="KW-0175">Coiled coil</keyword>
<evidence type="ECO:0000313" key="9">
    <source>
        <dbReference type="Proteomes" id="UP000285624"/>
    </source>
</evidence>
<feature type="domain" description="ELM2" evidence="4">
    <location>
        <begin position="47"/>
        <end position="107"/>
    </location>
</feature>
<evidence type="ECO:0000259" key="4">
    <source>
        <dbReference type="SMART" id="SM01189"/>
    </source>
</evidence>
<keyword evidence="1" id="KW-0539">Nucleus</keyword>
<evidence type="ECO:0000313" key="6">
    <source>
        <dbReference type="EMBL" id="KAG2529860.1"/>
    </source>
</evidence>
<dbReference type="EMBL" id="MBDN02000066">
    <property type="protein sequence ID" value="RLN81882.1"/>
    <property type="molecule type" value="Genomic_DNA"/>
</dbReference>
<evidence type="ECO:0000313" key="5">
    <source>
        <dbReference type="EMBL" id="KAG2528216.1"/>
    </source>
</evidence>
<comment type="caution">
    <text evidence="8">The sequence shown here is derived from an EMBL/GenBank/DDBJ whole genome shotgun (WGS) entry which is preliminary data.</text>
</comment>
<dbReference type="Pfam" id="PF01448">
    <property type="entry name" value="ELM2"/>
    <property type="match status" value="1"/>
</dbReference>
<dbReference type="InterPro" id="IPR052859">
    <property type="entry name" value="LRR-IQ_domain_protein"/>
</dbReference>
<feature type="compositionally biased region" description="Low complexity" evidence="3">
    <location>
        <begin position="24"/>
        <end position="39"/>
    </location>
</feature>
<dbReference type="PANTHER" id="PTHR46723:SF1">
    <property type="entry name" value="LEUCINE-RICH REPEAT AND IQ DOMAIN-CONTAINING PROTEIN 3"/>
    <property type="match status" value="1"/>
</dbReference>
<dbReference type="PANTHER" id="PTHR46723">
    <property type="entry name" value="LEUCINE-RICH REPEAT AND IQ DOMAIN-CONTAINING PROTEIN 3"/>
    <property type="match status" value="1"/>
</dbReference>
<keyword evidence="9" id="KW-1185">Reference proteome</keyword>